<protein>
    <recommendedName>
        <fullName evidence="1">Glutathione S-transferase UstS-like C-terminal domain-containing protein</fullName>
    </recommendedName>
</protein>
<accession>A0A9P7JSK3</accession>
<dbReference type="AlphaFoldDB" id="A0A9P7JSK3"/>
<reference evidence="2" key="1">
    <citation type="journal article" date="2020" name="New Phytol.">
        <title>Comparative genomics reveals dynamic genome evolution in host specialist ectomycorrhizal fungi.</title>
        <authorList>
            <person name="Lofgren L.A."/>
            <person name="Nguyen N.H."/>
            <person name="Vilgalys R."/>
            <person name="Ruytinx J."/>
            <person name="Liao H.L."/>
            <person name="Branco S."/>
            <person name="Kuo A."/>
            <person name="LaButti K."/>
            <person name="Lipzen A."/>
            <person name="Andreopoulos W."/>
            <person name="Pangilinan J."/>
            <person name="Riley R."/>
            <person name="Hundley H."/>
            <person name="Na H."/>
            <person name="Barry K."/>
            <person name="Grigoriev I.V."/>
            <person name="Stajich J.E."/>
            <person name="Kennedy P.G."/>
        </authorList>
    </citation>
    <scope>NUCLEOTIDE SEQUENCE</scope>
    <source>
        <strain evidence="2">FC423</strain>
    </source>
</reference>
<evidence type="ECO:0000313" key="2">
    <source>
        <dbReference type="EMBL" id="KAG2106570.1"/>
    </source>
</evidence>
<dbReference type="RefSeq" id="XP_041291608.1">
    <property type="nucleotide sequence ID" value="XM_041444098.1"/>
</dbReference>
<dbReference type="GeneID" id="64706357"/>
<dbReference type="Gene3D" id="1.20.1050.10">
    <property type="match status" value="1"/>
</dbReference>
<proteinExistence type="predicted"/>
<dbReference type="OrthoDB" id="4951845at2759"/>
<evidence type="ECO:0000259" key="1">
    <source>
        <dbReference type="Pfam" id="PF22041"/>
    </source>
</evidence>
<dbReference type="SUPFAM" id="SSF47616">
    <property type="entry name" value="GST C-terminal domain-like"/>
    <property type="match status" value="1"/>
</dbReference>
<gene>
    <name evidence="2" type="ORF">F5147DRAFT_837800</name>
</gene>
<dbReference type="EMBL" id="JABBWM010000035">
    <property type="protein sequence ID" value="KAG2106570.1"/>
    <property type="molecule type" value="Genomic_DNA"/>
</dbReference>
<keyword evidence="3" id="KW-1185">Reference proteome</keyword>
<dbReference type="InterPro" id="IPR054416">
    <property type="entry name" value="GST_UstS-like_C"/>
</dbReference>
<comment type="caution">
    <text evidence="2">The sequence shown here is derived from an EMBL/GenBank/DDBJ whole genome shotgun (WGS) entry which is preliminary data.</text>
</comment>
<name>A0A9P7JSK3_9AGAM</name>
<organism evidence="2 3">
    <name type="scientific">Suillus discolor</name>
    <dbReference type="NCBI Taxonomy" id="1912936"/>
    <lineage>
        <taxon>Eukaryota</taxon>
        <taxon>Fungi</taxon>
        <taxon>Dikarya</taxon>
        <taxon>Basidiomycota</taxon>
        <taxon>Agaricomycotina</taxon>
        <taxon>Agaricomycetes</taxon>
        <taxon>Agaricomycetidae</taxon>
        <taxon>Boletales</taxon>
        <taxon>Suillineae</taxon>
        <taxon>Suillaceae</taxon>
        <taxon>Suillus</taxon>
    </lineage>
</organism>
<feature type="domain" description="Glutathione S-transferase UstS-like C-terminal" evidence="1">
    <location>
        <begin position="77"/>
        <end position="198"/>
    </location>
</feature>
<dbReference type="Proteomes" id="UP000823399">
    <property type="component" value="Unassembled WGS sequence"/>
</dbReference>
<dbReference type="Gene3D" id="3.40.30.10">
    <property type="entry name" value="Glutaredoxin"/>
    <property type="match status" value="1"/>
</dbReference>
<sequence>MTKTSGTGIKTGPVSWDIGASPTAGKRYTVPAIKNLNTGIVVYGSHAIAKYLDETDKLLIPRGAHVLVETSETPYINTVMMPSFKLLMTRTLETQNDISWQVFIQSRLKMFRETHWEDMAPEGKAQQMWAALKKGLGVVNGWYQKSGGRWIMGNTFSFTDIVVVSCKWIVWWNAILNKQERQEVHTLHGEKWARLLVDVNAGCNTDLGSCEEHSH</sequence>
<dbReference type="Pfam" id="PF22041">
    <property type="entry name" value="GST_C_7"/>
    <property type="match status" value="1"/>
</dbReference>
<dbReference type="InterPro" id="IPR036282">
    <property type="entry name" value="Glutathione-S-Trfase_C_sf"/>
</dbReference>
<evidence type="ECO:0000313" key="3">
    <source>
        <dbReference type="Proteomes" id="UP000823399"/>
    </source>
</evidence>